<dbReference type="InParanoid" id="A0A078B6D7"/>
<dbReference type="AlphaFoldDB" id="A0A078B6D7"/>
<dbReference type="OMA" id="NLCRSTV"/>
<proteinExistence type="predicted"/>
<dbReference type="Proteomes" id="UP000039865">
    <property type="component" value="Unassembled WGS sequence"/>
</dbReference>
<name>A0A078B6D7_STYLE</name>
<sequence length="106" mass="11681">MQGVDTDSTVKNLIYGFKGASFCAKERGDFVLCRATPAGRLGDPELCEGKVANFLQCYHDMVKHTSASCQNQYKGAYDCLKSNFDVKDTSKMVSCKELVDDFASCK</sequence>
<reference evidence="1 2" key="1">
    <citation type="submission" date="2014-06" db="EMBL/GenBank/DDBJ databases">
        <authorList>
            <person name="Swart Estienne"/>
        </authorList>
    </citation>
    <scope>NUCLEOTIDE SEQUENCE [LARGE SCALE GENOMIC DNA]</scope>
    <source>
        <strain evidence="1 2">130c</strain>
    </source>
</reference>
<organism evidence="1 2">
    <name type="scientific">Stylonychia lemnae</name>
    <name type="common">Ciliate</name>
    <dbReference type="NCBI Taxonomy" id="5949"/>
    <lineage>
        <taxon>Eukaryota</taxon>
        <taxon>Sar</taxon>
        <taxon>Alveolata</taxon>
        <taxon>Ciliophora</taxon>
        <taxon>Intramacronucleata</taxon>
        <taxon>Spirotrichea</taxon>
        <taxon>Stichotrichia</taxon>
        <taxon>Sporadotrichida</taxon>
        <taxon>Oxytrichidae</taxon>
        <taxon>Stylonychinae</taxon>
        <taxon>Stylonychia</taxon>
    </lineage>
</organism>
<accession>A0A078B6D7</accession>
<evidence type="ECO:0000313" key="1">
    <source>
        <dbReference type="EMBL" id="CDW90090.1"/>
    </source>
</evidence>
<dbReference type="OrthoDB" id="307475at2759"/>
<evidence type="ECO:0000313" key="2">
    <source>
        <dbReference type="Proteomes" id="UP000039865"/>
    </source>
</evidence>
<gene>
    <name evidence="1" type="primary">Contig7016.g7511</name>
    <name evidence="1" type="ORF">STYLEM_19230</name>
</gene>
<protein>
    <recommendedName>
        <fullName evidence="3">IMS import disulfide relay-system CHCH-CHCH-like Cx9C domain-containing protein</fullName>
    </recommendedName>
</protein>
<keyword evidence="2" id="KW-1185">Reference proteome</keyword>
<dbReference type="EMBL" id="CCKQ01018159">
    <property type="protein sequence ID" value="CDW90090.1"/>
    <property type="molecule type" value="Genomic_DNA"/>
</dbReference>
<evidence type="ECO:0008006" key="3">
    <source>
        <dbReference type="Google" id="ProtNLM"/>
    </source>
</evidence>